<feature type="compositionally biased region" description="Basic and acidic residues" evidence="1">
    <location>
        <begin position="26"/>
        <end position="44"/>
    </location>
</feature>
<proteinExistence type="predicted"/>
<reference evidence="3" key="1">
    <citation type="submission" date="2018-01" db="EMBL/GenBank/DDBJ databases">
        <title>An insight into the sialome of Amazonian anophelines.</title>
        <authorList>
            <person name="Ribeiro J.M."/>
            <person name="Scarpassa V."/>
            <person name="Calvo E."/>
        </authorList>
    </citation>
    <scope>NUCLEOTIDE SEQUENCE</scope>
</reference>
<sequence length="90" mass="10390">MLSDAIRHRIFIVVLLVSPASAASRQTDDRPVDRPTGRLDDKQRKDICSAWRRNSPKRLNYLPIFHRRTTALACWPPPPIPKDATSRFRV</sequence>
<evidence type="ECO:0000256" key="1">
    <source>
        <dbReference type="SAM" id="MobiDB-lite"/>
    </source>
</evidence>
<accession>A0A2M4DBT6</accession>
<keyword evidence="2" id="KW-0732">Signal</keyword>
<evidence type="ECO:0000313" key="3">
    <source>
        <dbReference type="EMBL" id="MBW75042.1"/>
    </source>
</evidence>
<feature type="chain" id="PRO_5014766486" evidence="2">
    <location>
        <begin position="23"/>
        <end position="90"/>
    </location>
</feature>
<dbReference type="EMBL" id="GGFL01010864">
    <property type="protein sequence ID" value="MBW75042.1"/>
    <property type="molecule type" value="Transcribed_RNA"/>
</dbReference>
<dbReference type="AlphaFoldDB" id="A0A2M4DBT6"/>
<feature type="signal peptide" evidence="2">
    <location>
        <begin position="1"/>
        <end position="22"/>
    </location>
</feature>
<protein>
    <submittedName>
        <fullName evidence="3">Putative secreted protein</fullName>
    </submittedName>
</protein>
<name>A0A2M4DBT6_ANODA</name>
<evidence type="ECO:0000256" key="2">
    <source>
        <dbReference type="SAM" id="SignalP"/>
    </source>
</evidence>
<feature type="region of interest" description="Disordered" evidence="1">
    <location>
        <begin position="21"/>
        <end position="44"/>
    </location>
</feature>
<organism evidence="3">
    <name type="scientific">Anopheles darlingi</name>
    <name type="common">Mosquito</name>
    <dbReference type="NCBI Taxonomy" id="43151"/>
    <lineage>
        <taxon>Eukaryota</taxon>
        <taxon>Metazoa</taxon>
        <taxon>Ecdysozoa</taxon>
        <taxon>Arthropoda</taxon>
        <taxon>Hexapoda</taxon>
        <taxon>Insecta</taxon>
        <taxon>Pterygota</taxon>
        <taxon>Neoptera</taxon>
        <taxon>Endopterygota</taxon>
        <taxon>Diptera</taxon>
        <taxon>Nematocera</taxon>
        <taxon>Culicoidea</taxon>
        <taxon>Culicidae</taxon>
        <taxon>Anophelinae</taxon>
        <taxon>Anopheles</taxon>
    </lineage>
</organism>